<dbReference type="InterPro" id="IPR052533">
    <property type="entry name" value="WalJ/YycJ-like"/>
</dbReference>
<sequence length="102" mass="11043">MYSSVFKKGCPIFKFSVLASGSRGNSIYLESDAAKVIIDSGLSIKELTQRLKSIDRTPEQLDAIFLTHEHSDHIGGVGPLARKYSIPLYATTGTIEAGKKLG</sequence>
<evidence type="ECO:0000259" key="1">
    <source>
        <dbReference type="Pfam" id="PF00753"/>
    </source>
</evidence>
<dbReference type="Pfam" id="PF00753">
    <property type="entry name" value="Lactamase_B"/>
    <property type="match status" value="1"/>
</dbReference>
<feature type="non-terminal residue" evidence="2">
    <location>
        <position position="102"/>
    </location>
</feature>
<dbReference type="PANTHER" id="PTHR47619:SF1">
    <property type="entry name" value="EXODEOXYRIBONUCLEASE WALJ"/>
    <property type="match status" value="1"/>
</dbReference>
<feature type="domain" description="Metallo-beta-lactamase" evidence="1">
    <location>
        <begin position="23"/>
        <end position="96"/>
    </location>
</feature>
<protein>
    <recommendedName>
        <fullName evidence="1">Metallo-beta-lactamase domain-containing protein</fullName>
    </recommendedName>
</protein>
<dbReference type="AlphaFoldDB" id="A0A382B0J3"/>
<accession>A0A382B0J3</accession>
<reference evidence="2" key="1">
    <citation type="submission" date="2018-05" db="EMBL/GenBank/DDBJ databases">
        <authorList>
            <person name="Lanie J.A."/>
            <person name="Ng W.-L."/>
            <person name="Kazmierczak K.M."/>
            <person name="Andrzejewski T.M."/>
            <person name="Davidsen T.M."/>
            <person name="Wayne K.J."/>
            <person name="Tettelin H."/>
            <person name="Glass J.I."/>
            <person name="Rusch D."/>
            <person name="Podicherti R."/>
            <person name="Tsui H.-C.T."/>
            <person name="Winkler M.E."/>
        </authorList>
    </citation>
    <scope>NUCLEOTIDE SEQUENCE</scope>
</reference>
<proteinExistence type="predicted"/>
<evidence type="ECO:0000313" key="2">
    <source>
        <dbReference type="EMBL" id="SVB06832.1"/>
    </source>
</evidence>
<gene>
    <name evidence="2" type="ORF">METZ01_LOCUS159686</name>
</gene>
<organism evidence="2">
    <name type="scientific">marine metagenome</name>
    <dbReference type="NCBI Taxonomy" id="408172"/>
    <lineage>
        <taxon>unclassified sequences</taxon>
        <taxon>metagenomes</taxon>
        <taxon>ecological metagenomes</taxon>
    </lineage>
</organism>
<dbReference type="InterPro" id="IPR001279">
    <property type="entry name" value="Metallo-B-lactamas"/>
</dbReference>
<dbReference type="Gene3D" id="3.60.15.10">
    <property type="entry name" value="Ribonuclease Z/Hydroxyacylglutathione hydrolase-like"/>
    <property type="match status" value="1"/>
</dbReference>
<dbReference type="InterPro" id="IPR036866">
    <property type="entry name" value="RibonucZ/Hydroxyglut_hydro"/>
</dbReference>
<dbReference type="SUPFAM" id="SSF56281">
    <property type="entry name" value="Metallo-hydrolase/oxidoreductase"/>
    <property type="match status" value="1"/>
</dbReference>
<name>A0A382B0J3_9ZZZZ</name>
<dbReference type="EMBL" id="UINC01027496">
    <property type="protein sequence ID" value="SVB06832.1"/>
    <property type="molecule type" value="Genomic_DNA"/>
</dbReference>
<dbReference type="PANTHER" id="PTHR47619">
    <property type="entry name" value="METALLO-HYDROLASE YYCJ-RELATED"/>
    <property type="match status" value="1"/>
</dbReference>